<dbReference type="InterPro" id="IPR034660">
    <property type="entry name" value="DinB/YfiT-like"/>
</dbReference>
<dbReference type="AlphaFoldDB" id="A0A541B9X2"/>
<keyword evidence="3" id="KW-1185">Reference proteome</keyword>
<protein>
    <submittedName>
        <fullName evidence="2">TIGR03086 family protein</fullName>
    </submittedName>
</protein>
<dbReference type="RefSeq" id="WP_142098633.1">
    <property type="nucleotide sequence ID" value="NZ_VIGH01000004.1"/>
</dbReference>
<dbReference type="NCBIfam" id="TIGR03086">
    <property type="entry name" value="TIGR03086 family metal-binding protein"/>
    <property type="match status" value="1"/>
</dbReference>
<feature type="domain" description="Mycothiol-dependent maleylpyruvate isomerase metal-binding" evidence="1">
    <location>
        <begin position="10"/>
        <end position="131"/>
    </location>
</feature>
<dbReference type="Gene3D" id="1.20.120.450">
    <property type="entry name" value="dinb family like domain"/>
    <property type="match status" value="1"/>
</dbReference>
<name>A0A541B9X2_9NOCA</name>
<dbReference type="Pfam" id="PF11716">
    <property type="entry name" value="MDMPI_N"/>
    <property type="match status" value="1"/>
</dbReference>
<dbReference type="EMBL" id="VIGH01000004">
    <property type="protein sequence ID" value="TQF69109.1"/>
    <property type="molecule type" value="Genomic_DNA"/>
</dbReference>
<dbReference type="InterPro" id="IPR017517">
    <property type="entry name" value="Maleyloyr_isom"/>
</dbReference>
<comment type="caution">
    <text evidence="2">The sequence shown here is derived from an EMBL/GenBank/DDBJ whole genome shotgun (WGS) entry which is preliminary data.</text>
</comment>
<evidence type="ECO:0000313" key="3">
    <source>
        <dbReference type="Proteomes" id="UP000316256"/>
    </source>
</evidence>
<dbReference type="GO" id="GO:0046872">
    <property type="term" value="F:metal ion binding"/>
    <property type="evidence" value="ECO:0007669"/>
    <property type="project" value="InterPro"/>
</dbReference>
<dbReference type="NCBIfam" id="TIGR03083">
    <property type="entry name" value="maleylpyruvate isomerase family mycothiol-dependent enzyme"/>
    <property type="match status" value="1"/>
</dbReference>
<reference evidence="2 3" key="1">
    <citation type="submission" date="2019-06" db="EMBL/GenBank/DDBJ databases">
        <title>Rhodococcus spaelei sp. nov., isolated from a cave.</title>
        <authorList>
            <person name="Lee S.D."/>
        </authorList>
    </citation>
    <scope>NUCLEOTIDE SEQUENCE [LARGE SCALE GENOMIC DNA]</scope>
    <source>
        <strain evidence="2 3">C9-5</strain>
    </source>
</reference>
<evidence type="ECO:0000259" key="1">
    <source>
        <dbReference type="Pfam" id="PF11716"/>
    </source>
</evidence>
<sequence>MAPSPEDQLARVLADTTELVAAVRDDQWDAPTPCTDWSVRQLVAHMVAGNQMFAEVVNRRQPAGIPGPPPVESLGSDPAAAYRDAADAVLAAFRRPGVREQQVTVPFGTVPGIVALHLRITEILTHGWDLARATGQAVHFPDAMSEQALEFTRSKLSAIPPDRSPFGPPQEVADDTPAIDRLAACLGRRP</sequence>
<dbReference type="Proteomes" id="UP000316256">
    <property type="component" value="Unassembled WGS sequence"/>
</dbReference>
<dbReference type="SUPFAM" id="SSF109854">
    <property type="entry name" value="DinB/YfiT-like putative metalloenzymes"/>
    <property type="match status" value="1"/>
</dbReference>
<proteinExistence type="predicted"/>
<dbReference type="InterPro" id="IPR017520">
    <property type="entry name" value="CHP03086"/>
</dbReference>
<evidence type="ECO:0000313" key="2">
    <source>
        <dbReference type="EMBL" id="TQF69109.1"/>
    </source>
</evidence>
<gene>
    <name evidence="2" type="ORF">FK531_10080</name>
</gene>
<accession>A0A541B9X2</accession>
<organism evidence="2 3">
    <name type="scientific">Rhodococcus spelaei</name>
    <dbReference type="NCBI Taxonomy" id="2546320"/>
    <lineage>
        <taxon>Bacteria</taxon>
        <taxon>Bacillati</taxon>
        <taxon>Actinomycetota</taxon>
        <taxon>Actinomycetes</taxon>
        <taxon>Mycobacteriales</taxon>
        <taxon>Nocardiaceae</taxon>
        <taxon>Rhodococcus</taxon>
    </lineage>
</organism>
<dbReference type="OrthoDB" id="5185819at2"/>
<dbReference type="InterPro" id="IPR024344">
    <property type="entry name" value="MDMPI_metal-binding"/>
</dbReference>